<dbReference type="GO" id="GO:0051213">
    <property type="term" value="F:dioxygenase activity"/>
    <property type="evidence" value="ECO:0007669"/>
    <property type="project" value="UniProtKB-KW"/>
</dbReference>
<dbReference type="PANTHER" id="PTHR43756">
    <property type="entry name" value="CHOLINE MONOOXYGENASE, CHLOROPLASTIC"/>
    <property type="match status" value="1"/>
</dbReference>
<keyword evidence="9" id="KW-1185">Reference proteome</keyword>
<dbReference type="InterPro" id="IPR036922">
    <property type="entry name" value="Rieske_2Fe-2S_sf"/>
</dbReference>
<evidence type="ECO:0000256" key="5">
    <source>
        <dbReference type="ARBA" id="ARBA00023004"/>
    </source>
</evidence>
<evidence type="ECO:0000313" key="8">
    <source>
        <dbReference type="EMBL" id="MBB5373330.1"/>
    </source>
</evidence>
<dbReference type="InterPro" id="IPR015879">
    <property type="entry name" value="Ring_hydroxy_dOase_asu_C_dom"/>
</dbReference>
<dbReference type="SUPFAM" id="SSF50022">
    <property type="entry name" value="ISP domain"/>
    <property type="match status" value="1"/>
</dbReference>
<dbReference type="EMBL" id="JACHFJ010000006">
    <property type="protein sequence ID" value="MBB5373330.1"/>
    <property type="molecule type" value="Genomic_DNA"/>
</dbReference>
<protein>
    <submittedName>
        <fullName evidence="8">Phenylpropionate dioxygenase-like ring-hydroxylating dioxygenase large terminal subunit</fullName>
    </submittedName>
</protein>
<dbReference type="CDD" id="cd03469">
    <property type="entry name" value="Rieske_RO_Alpha_N"/>
    <property type="match status" value="1"/>
</dbReference>
<dbReference type="PRINTS" id="PR00090">
    <property type="entry name" value="RNGDIOXGNASE"/>
</dbReference>
<evidence type="ECO:0000256" key="4">
    <source>
        <dbReference type="ARBA" id="ARBA00023002"/>
    </source>
</evidence>
<dbReference type="GO" id="GO:0051537">
    <property type="term" value="F:2 iron, 2 sulfur cluster binding"/>
    <property type="evidence" value="ECO:0007669"/>
    <property type="project" value="UniProtKB-KW"/>
</dbReference>
<keyword evidence="3" id="KW-0479">Metal-binding</keyword>
<dbReference type="Pfam" id="PF00355">
    <property type="entry name" value="Rieske"/>
    <property type="match status" value="1"/>
</dbReference>
<keyword evidence="5" id="KW-0408">Iron</keyword>
<evidence type="ECO:0000256" key="3">
    <source>
        <dbReference type="ARBA" id="ARBA00022723"/>
    </source>
</evidence>
<reference evidence="8 9" key="1">
    <citation type="submission" date="2020-08" db="EMBL/GenBank/DDBJ databases">
        <title>Genomic Encyclopedia of Type Strains, Phase IV (KMG-IV): sequencing the most valuable type-strain genomes for metagenomic binning, comparative biology and taxonomic classification.</title>
        <authorList>
            <person name="Goeker M."/>
        </authorList>
    </citation>
    <scope>NUCLEOTIDE SEQUENCE [LARGE SCALE GENOMIC DNA]</scope>
    <source>
        <strain evidence="8 9">DSM 27026</strain>
    </source>
</reference>
<evidence type="ECO:0000256" key="1">
    <source>
        <dbReference type="ARBA" id="ARBA00001962"/>
    </source>
</evidence>
<dbReference type="Gene3D" id="2.102.10.10">
    <property type="entry name" value="Rieske [2Fe-2S] iron-sulphur domain"/>
    <property type="match status" value="1"/>
</dbReference>
<keyword evidence="4" id="KW-0560">Oxidoreductase</keyword>
<accession>A0A840VPK0</accession>
<keyword evidence="6" id="KW-0411">Iron-sulfur</keyword>
<sequence length="411" mass="46390">MLTPVLASLTADIAATAALPLTSAHTLPQAAYTNEAFFKLEEEKLFRAGWLCVAHISELPNPGDYLALELLGEPLAITRAEDGAIHTLSRVCPHRAMDILPGSTGFPRKGHAPNLLCPYHFWSFEMDGRLRGCPHMQEAKDFTKAEWPLTAVRSDVWNGFVFVNFDGAAMELAKCYRDLDAIVAPWNFAQMSIAITMDWDCPFNWKVMVENWMESYHHIGAHSTTLNRIMPGQNTWIEPEHPHYVHAHLPYTAKLQAEVEEAAARGEAMPGFLPISGLSGGQSKEWGLFTGYPFFMFLTMPDRLLWYRLLPISAERCKLQTITLVSPETMASPELAKMIEEESVLLRDFHLEDMEVNEAVQTGLRSRYAVRGRLSHLEEPVWLIQRYLAARLAGAYPEKASRKPYYGLRTV</sequence>
<dbReference type="PROSITE" id="PS51296">
    <property type="entry name" value="RIESKE"/>
    <property type="match status" value="1"/>
</dbReference>
<name>A0A840VPK0_9PROT</name>
<dbReference type="RefSeq" id="WP_183266345.1">
    <property type="nucleotide sequence ID" value="NZ_JACHFJ010000006.1"/>
</dbReference>
<comment type="cofactor">
    <cofactor evidence="1">
        <name>Fe cation</name>
        <dbReference type="ChEBI" id="CHEBI:24875"/>
    </cofactor>
</comment>
<dbReference type="Gene3D" id="3.90.380.10">
    <property type="entry name" value="Naphthalene 1,2-dioxygenase Alpha Subunit, Chain A, domain 1"/>
    <property type="match status" value="1"/>
</dbReference>
<feature type="domain" description="Rieske" evidence="7">
    <location>
        <begin position="50"/>
        <end position="163"/>
    </location>
</feature>
<gene>
    <name evidence="8" type="ORF">HNP71_001590</name>
</gene>
<comment type="caution">
    <text evidence="8">The sequence shown here is derived from an EMBL/GenBank/DDBJ whole genome shotgun (WGS) entry which is preliminary data.</text>
</comment>
<organism evidence="8 9">
    <name type="scientific">Acidocella aromatica</name>
    <dbReference type="NCBI Taxonomy" id="1303579"/>
    <lineage>
        <taxon>Bacteria</taxon>
        <taxon>Pseudomonadati</taxon>
        <taxon>Pseudomonadota</taxon>
        <taxon>Alphaproteobacteria</taxon>
        <taxon>Acetobacterales</taxon>
        <taxon>Acidocellaceae</taxon>
        <taxon>Acidocella</taxon>
    </lineage>
</organism>
<dbReference type="InterPro" id="IPR001663">
    <property type="entry name" value="Rng_hydr_dOase-A"/>
</dbReference>
<keyword evidence="8" id="KW-0223">Dioxygenase</keyword>
<dbReference type="Proteomes" id="UP000553706">
    <property type="component" value="Unassembled WGS sequence"/>
</dbReference>
<keyword evidence="2" id="KW-0001">2Fe-2S</keyword>
<dbReference type="InterPro" id="IPR017941">
    <property type="entry name" value="Rieske_2Fe-2S"/>
</dbReference>
<dbReference type="GO" id="GO:0005506">
    <property type="term" value="F:iron ion binding"/>
    <property type="evidence" value="ECO:0007669"/>
    <property type="project" value="InterPro"/>
</dbReference>
<dbReference type="AlphaFoldDB" id="A0A840VPK0"/>
<evidence type="ECO:0000256" key="2">
    <source>
        <dbReference type="ARBA" id="ARBA00022714"/>
    </source>
</evidence>
<evidence type="ECO:0000313" key="9">
    <source>
        <dbReference type="Proteomes" id="UP000553706"/>
    </source>
</evidence>
<proteinExistence type="predicted"/>
<dbReference type="Pfam" id="PF00848">
    <property type="entry name" value="Ring_hydroxyl_A"/>
    <property type="match status" value="1"/>
</dbReference>
<dbReference type="PANTHER" id="PTHR43756:SF5">
    <property type="entry name" value="CHOLINE MONOOXYGENASE, CHLOROPLASTIC"/>
    <property type="match status" value="1"/>
</dbReference>
<evidence type="ECO:0000256" key="6">
    <source>
        <dbReference type="ARBA" id="ARBA00023014"/>
    </source>
</evidence>
<dbReference type="SUPFAM" id="SSF55961">
    <property type="entry name" value="Bet v1-like"/>
    <property type="match status" value="1"/>
</dbReference>
<evidence type="ECO:0000259" key="7">
    <source>
        <dbReference type="PROSITE" id="PS51296"/>
    </source>
</evidence>